<dbReference type="EMBL" id="LN999832">
    <property type="protein sequence ID" value="CUX95801.1"/>
    <property type="molecule type" value="Genomic_DNA"/>
</dbReference>
<proteinExistence type="inferred from homology"/>
<dbReference type="Gene3D" id="3.30.910.20">
    <property type="entry name" value="Skp domain"/>
    <property type="match status" value="1"/>
</dbReference>
<dbReference type="PANTHER" id="PTHR35089">
    <property type="entry name" value="CHAPERONE PROTEIN SKP"/>
    <property type="match status" value="1"/>
</dbReference>
<dbReference type="InterPro" id="IPR005632">
    <property type="entry name" value="Chaperone_Skp"/>
</dbReference>
<keyword evidence="5" id="KW-1185">Reference proteome</keyword>
<dbReference type="RefSeq" id="WP_067497451.1">
    <property type="nucleotide sequence ID" value="NZ_LN999832.1"/>
</dbReference>
<dbReference type="SMART" id="SM00935">
    <property type="entry name" value="OmpH"/>
    <property type="match status" value="1"/>
</dbReference>
<dbReference type="InterPro" id="IPR024930">
    <property type="entry name" value="Skp_dom_sf"/>
</dbReference>
<name>A0A143WQA5_9ENTR</name>
<accession>A0A143WQA5</accession>
<dbReference type="STRING" id="1070130.FVIR_GE00066"/>
<dbReference type="OrthoDB" id="7061584at2"/>
<dbReference type="KEGG" id="ged:FVIR_GE00066"/>
<gene>
    <name evidence="4" type="primary">skp</name>
    <name evidence="4" type="ORF">FVIR_GE00066</name>
</gene>
<dbReference type="Proteomes" id="UP000095665">
    <property type="component" value="Chromosome I"/>
</dbReference>
<evidence type="ECO:0000313" key="4">
    <source>
        <dbReference type="EMBL" id="CUX95801.1"/>
    </source>
</evidence>
<evidence type="ECO:0000256" key="2">
    <source>
        <dbReference type="ARBA" id="ARBA00018026"/>
    </source>
</evidence>
<sequence length="165" mass="19285">MKKWLYTTNLNLALAISTIEETFDKIVVVNIFSIFHKFLQRIAIAKKLKNACSIQTTELKSIERDLNKKTQCFQRDCFTIKTSKQNLLEKLVIVQRETFSIKAQEFEQDSHYSQIKTHNKILSHIRDVVKNITIKEGYDITINSNAIAYFKNTKDITDNVLRQVK</sequence>
<dbReference type="GO" id="GO:0051082">
    <property type="term" value="F:unfolded protein binding"/>
    <property type="evidence" value="ECO:0007669"/>
    <property type="project" value="InterPro"/>
</dbReference>
<dbReference type="PANTHER" id="PTHR35089:SF1">
    <property type="entry name" value="CHAPERONE PROTEIN SKP"/>
    <property type="match status" value="1"/>
</dbReference>
<dbReference type="GO" id="GO:0050821">
    <property type="term" value="P:protein stabilization"/>
    <property type="evidence" value="ECO:0007669"/>
    <property type="project" value="TreeGrafter"/>
</dbReference>
<dbReference type="SUPFAM" id="SSF111384">
    <property type="entry name" value="OmpH-like"/>
    <property type="match status" value="1"/>
</dbReference>
<comment type="similarity">
    <text evidence="1">Belongs to the Skp family.</text>
</comment>
<dbReference type="GO" id="GO:0005829">
    <property type="term" value="C:cytosol"/>
    <property type="evidence" value="ECO:0007669"/>
    <property type="project" value="TreeGrafter"/>
</dbReference>
<protein>
    <recommendedName>
        <fullName evidence="2">Chaperone protein Skp</fullName>
    </recommendedName>
</protein>
<evidence type="ECO:0000313" key="5">
    <source>
        <dbReference type="Proteomes" id="UP000095665"/>
    </source>
</evidence>
<evidence type="ECO:0000256" key="3">
    <source>
        <dbReference type="ARBA" id="ARBA00022729"/>
    </source>
</evidence>
<dbReference type="Pfam" id="PF03938">
    <property type="entry name" value="OmpH"/>
    <property type="match status" value="1"/>
</dbReference>
<reference evidence="5" key="1">
    <citation type="submission" date="2016-01" db="EMBL/GenBank/DDBJ databases">
        <authorList>
            <person name="Husnik F."/>
        </authorList>
    </citation>
    <scope>NUCLEOTIDE SEQUENCE [LARGE SCALE GENOMIC DNA]</scope>
</reference>
<keyword evidence="3" id="KW-0732">Signal</keyword>
<dbReference type="AlphaFoldDB" id="A0A143WQA5"/>
<evidence type="ECO:0000256" key="1">
    <source>
        <dbReference type="ARBA" id="ARBA00009091"/>
    </source>
</evidence>
<organism evidence="4 5">
    <name type="scientific">Candidatus Gullanella endobia</name>
    <dbReference type="NCBI Taxonomy" id="1070130"/>
    <lineage>
        <taxon>Bacteria</taxon>
        <taxon>Pseudomonadati</taxon>
        <taxon>Pseudomonadota</taxon>
        <taxon>Gammaproteobacteria</taxon>
        <taxon>Enterobacterales</taxon>
        <taxon>Enterobacteriaceae</taxon>
        <taxon>Candidatus Gullanella</taxon>
    </lineage>
</organism>